<name>A0A1T5BNY8_9BACT</name>
<dbReference type="AlphaFoldDB" id="A0A1T5BNY8"/>
<keyword evidence="11 16" id="KW-0915">Sodium</keyword>
<evidence type="ECO:0000313" key="20">
    <source>
        <dbReference type="Proteomes" id="UP000191055"/>
    </source>
</evidence>
<evidence type="ECO:0000256" key="17">
    <source>
        <dbReference type="PIRNR" id="PIRNR009437"/>
    </source>
</evidence>
<comment type="cofactor">
    <cofactor evidence="16 17">
        <name>FMN</name>
        <dbReference type="ChEBI" id="CHEBI:58210"/>
    </cofactor>
</comment>
<dbReference type="PIRSF" id="PIRSF009437">
    <property type="entry name" value="NQR-1_subunit_C"/>
    <property type="match status" value="1"/>
</dbReference>
<evidence type="ECO:0000256" key="8">
    <source>
        <dbReference type="ARBA" id="ARBA00022967"/>
    </source>
</evidence>
<keyword evidence="6 16" id="KW-0288">FMN</keyword>
<evidence type="ECO:0000256" key="14">
    <source>
        <dbReference type="ARBA" id="ARBA00023136"/>
    </source>
</evidence>
<organism evidence="19 20">
    <name type="scientific">Alkalitalea saponilacus</name>
    <dbReference type="NCBI Taxonomy" id="889453"/>
    <lineage>
        <taxon>Bacteria</taxon>
        <taxon>Pseudomonadati</taxon>
        <taxon>Bacteroidota</taxon>
        <taxon>Bacteroidia</taxon>
        <taxon>Marinilabiliales</taxon>
        <taxon>Marinilabiliaceae</taxon>
        <taxon>Alkalitalea</taxon>
    </lineage>
</organism>
<evidence type="ECO:0000256" key="10">
    <source>
        <dbReference type="ARBA" id="ARBA00023027"/>
    </source>
</evidence>
<dbReference type="KEGG" id="asx:CDL62_11040"/>
<accession>A0A1T5BNY8</accession>
<comment type="subcellular location">
    <subcellularLocation>
        <location evidence="16">Cell membrane</location>
        <topology evidence="16">Single-pass membrane protein</topology>
    </subcellularLocation>
</comment>
<dbReference type="EMBL" id="FUYV01000002">
    <property type="protein sequence ID" value="SKB48938.1"/>
    <property type="molecule type" value="Genomic_DNA"/>
</dbReference>
<evidence type="ECO:0000256" key="12">
    <source>
        <dbReference type="ARBA" id="ARBA00023065"/>
    </source>
</evidence>
<keyword evidence="15 16" id="KW-0739">Sodium transport</keyword>
<comment type="subunit">
    <text evidence="16 17">Composed of six subunits; NqrA, NqrB, NqrC, NqrD, NqrE and NqrF.</text>
</comment>
<dbReference type="STRING" id="889453.SAMN03080601_00578"/>
<dbReference type="InterPro" id="IPR007329">
    <property type="entry name" value="FMN-bd"/>
</dbReference>
<evidence type="ECO:0000256" key="2">
    <source>
        <dbReference type="ARBA" id="ARBA00022475"/>
    </source>
</evidence>
<comment type="function">
    <text evidence="16">NQR complex catalyzes the reduction of ubiquinone-1 to ubiquinol by two successive reactions, coupled with the transport of Na(+) ions from the cytoplasm to the periplasm. NqrA to NqrE are probably involved in the second step, the conversion of ubisemiquinone to ubiquinol.</text>
</comment>
<evidence type="ECO:0000256" key="6">
    <source>
        <dbReference type="ARBA" id="ARBA00022643"/>
    </source>
</evidence>
<keyword evidence="8 16" id="KW-1278">Translocase</keyword>
<dbReference type="RefSeq" id="WP_079556374.1">
    <property type="nucleotide sequence ID" value="NZ_CP021904.1"/>
</dbReference>
<dbReference type="Proteomes" id="UP000191055">
    <property type="component" value="Unassembled WGS sequence"/>
</dbReference>
<reference evidence="19 20" key="1">
    <citation type="submission" date="2017-02" db="EMBL/GenBank/DDBJ databases">
        <authorList>
            <person name="Peterson S.W."/>
        </authorList>
    </citation>
    <scope>NUCLEOTIDE SEQUENCE [LARGE SCALE GENOMIC DNA]</scope>
    <source>
        <strain evidence="19 20">DSM 24412</strain>
    </source>
</reference>
<evidence type="ECO:0000256" key="16">
    <source>
        <dbReference type="HAMAP-Rule" id="MF_00427"/>
    </source>
</evidence>
<evidence type="ECO:0000256" key="4">
    <source>
        <dbReference type="ARBA" id="ARBA00022553"/>
    </source>
</evidence>
<evidence type="ECO:0000256" key="3">
    <source>
        <dbReference type="ARBA" id="ARBA00022519"/>
    </source>
</evidence>
<dbReference type="SMART" id="SM00900">
    <property type="entry name" value="FMN_bind"/>
    <property type="match status" value="1"/>
</dbReference>
<evidence type="ECO:0000256" key="5">
    <source>
        <dbReference type="ARBA" id="ARBA00022630"/>
    </source>
</evidence>
<comment type="catalytic activity">
    <reaction evidence="16 17">
        <text>a ubiquinone + n Na(+)(in) + NADH + H(+) = a ubiquinol + n Na(+)(out) + NAD(+)</text>
        <dbReference type="Rhea" id="RHEA:47748"/>
        <dbReference type="Rhea" id="RHEA-COMP:9565"/>
        <dbReference type="Rhea" id="RHEA-COMP:9566"/>
        <dbReference type="ChEBI" id="CHEBI:15378"/>
        <dbReference type="ChEBI" id="CHEBI:16389"/>
        <dbReference type="ChEBI" id="CHEBI:17976"/>
        <dbReference type="ChEBI" id="CHEBI:29101"/>
        <dbReference type="ChEBI" id="CHEBI:57540"/>
        <dbReference type="ChEBI" id="CHEBI:57945"/>
        <dbReference type="EC" id="7.2.1.1"/>
    </reaction>
</comment>
<keyword evidence="2 16" id="KW-1003">Cell membrane</keyword>
<keyword evidence="12 16" id="KW-0406">Ion transport</keyword>
<feature type="domain" description="FMN-binding" evidence="18">
    <location>
        <begin position="127"/>
        <end position="226"/>
    </location>
</feature>
<keyword evidence="1 16" id="KW-0813">Transport</keyword>
<dbReference type="GO" id="GO:0010181">
    <property type="term" value="F:FMN binding"/>
    <property type="evidence" value="ECO:0007669"/>
    <property type="project" value="UniProtKB-UniRule"/>
</dbReference>
<dbReference type="OrthoDB" id="9813828at2"/>
<feature type="modified residue" description="FMN phosphoryl threonine" evidence="16">
    <location>
        <position position="209"/>
    </location>
</feature>
<keyword evidence="9 16" id="KW-1133">Transmembrane helix</keyword>
<dbReference type="InterPro" id="IPR010204">
    <property type="entry name" value="NqrC"/>
</dbReference>
<keyword evidence="14 16" id="KW-0472">Membrane</keyword>
<comment type="similarity">
    <text evidence="16 17">Belongs to the NqrC family.</text>
</comment>
<dbReference type="GO" id="GO:0006814">
    <property type="term" value="P:sodium ion transport"/>
    <property type="evidence" value="ECO:0007669"/>
    <property type="project" value="UniProtKB-UniRule"/>
</dbReference>
<evidence type="ECO:0000259" key="18">
    <source>
        <dbReference type="SMART" id="SM00900"/>
    </source>
</evidence>
<evidence type="ECO:0000313" key="19">
    <source>
        <dbReference type="EMBL" id="SKB48938.1"/>
    </source>
</evidence>
<feature type="transmembrane region" description="Helical" evidence="16">
    <location>
        <begin position="6"/>
        <end position="27"/>
    </location>
</feature>
<evidence type="ECO:0000256" key="15">
    <source>
        <dbReference type="ARBA" id="ARBA00023201"/>
    </source>
</evidence>
<dbReference type="Pfam" id="PF04205">
    <property type="entry name" value="FMN_bind"/>
    <property type="match status" value="1"/>
</dbReference>
<keyword evidence="4 16" id="KW-0597">Phosphoprotein</keyword>
<evidence type="ECO:0000256" key="9">
    <source>
        <dbReference type="ARBA" id="ARBA00022989"/>
    </source>
</evidence>
<keyword evidence="5 16" id="KW-0285">Flavoprotein</keyword>
<dbReference type="PANTHER" id="PTHR37838">
    <property type="entry name" value="NA(+)-TRANSLOCATING NADH-QUINONE REDUCTASE SUBUNIT C"/>
    <property type="match status" value="1"/>
</dbReference>
<keyword evidence="20" id="KW-1185">Reference proteome</keyword>
<evidence type="ECO:0000256" key="11">
    <source>
        <dbReference type="ARBA" id="ARBA00023053"/>
    </source>
</evidence>
<dbReference type="NCBIfam" id="TIGR01938">
    <property type="entry name" value="nqrC"/>
    <property type="match status" value="1"/>
</dbReference>
<keyword evidence="3" id="KW-0997">Cell inner membrane</keyword>
<gene>
    <name evidence="16" type="primary">nqrC</name>
    <name evidence="19" type="ORF">SAMN03080601_00578</name>
</gene>
<dbReference type="HAMAP" id="MF_00427">
    <property type="entry name" value="NqrC"/>
    <property type="match status" value="1"/>
</dbReference>
<protein>
    <recommendedName>
        <fullName evidence="16 17">Na(+)-translocating NADH-quinone reductase subunit C</fullName>
        <shortName evidence="16 17">Na(+)-NQR subunit C</shortName>
        <shortName evidence="16 17">Na(+)-translocating NQR subunit C</shortName>
        <ecNumber evidence="16 17">7.2.1.1</ecNumber>
    </recommendedName>
    <alternativeName>
        <fullName evidence="16 17">NQR complex subunit C</fullName>
    </alternativeName>
    <alternativeName>
        <fullName evidence="16 17">NQR-1 subunit C</fullName>
    </alternativeName>
</protein>
<proteinExistence type="inferred from homology"/>
<dbReference type="PANTHER" id="PTHR37838:SF1">
    <property type="entry name" value="NA(+)-TRANSLOCATING NADH-QUINONE REDUCTASE SUBUNIT C"/>
    <property type="match status" value="1"/>
</dbReference>
<keyword evidence="7 16" id="KW-0812">Transmembrane</keyword>
<sequence length="239" mass="26579">MDKQGNTYTFLYAAAMVIIVATILALVSQGLRPRQVRNELVAKKIDILQSVNISSTNRDAVDVFNRYIGENTYVVDFQGNRVSGEEAIDIDMAREMRKPLEERLFPVYEVRLDNGELKYVLQMRGNGLWGPIWGYVSIEDDGTTIFGATFSHQSETPGLGAEIDSDSFQNQFKGKRVFNDAGELVSVDVVKGGARPGDPHAVDAVSGGTITSDGLANMLRNYFSGYEQFLKNIERESYE</sequence>
<dbReference type="GO" id="GO:0005886">
    <property type="term" value="C:plasma membrane"/>
    <property type="evidence" value="ECO:0007669"/>
    <property type="project" value="UniProtKB-SubCell"/>
</dbReference>
<evidence type="ECO:0000256" key="1">
    <source>
        <dbReference type="ARBA" id="ARBA00022448"/>
    </source>
</evidence>
<evidence type="ECO:0000256" key="13">
    <source>
        <dbReference type="ARBA" id="ARBA00023075"/>
    </source>
</evidence>
<keyword evidence="10 16" id="KW-0520">NAD</keyword>
<dbReference type="GO" id="GO:0016655">
    <property type="term" value="F:oxidoreductase activity, acting on NAD(P)H, quinone or similar compound as acceptor"/>
    <property type="evidence" value="ECO:0007669"/>
    <property type="project" value="UniProtKB-UniRule"/>
</dbReference>
<evidence type="ECO:0000256" key="7">
    <source>
        <dbReference type="ARBA" id="ARBA00022692"/>
    </source>
</evidence>
<keyword evidence="13 16" id="KW-0830">Ubiquinone</keyword>
<comment type="caution">
    <text evidence="16">Lacks conserved residue(s) required for the propagation of feature annotation.</text>
</comment>
<dbReference type="EC" id="7.2.1.1" evidence="16 17"/>